<dbReference type="GO" id="GO:0016787">
    <property type="term" value="F:hydrolase activity"/>
    <property type="evidence" value="ECO:0007669"/>
    <property type="project" value="InterPro"/>
</dbReference>
<accession>A0A3A4NDN0</accession>
<sequence>MHFCAEDVLDEFYKYDKDLPLNASESESLSAPDAASKEFHVTFDSARDQRVCSLLTLPEQALPPYPAVIILHGVFGHKSSPNQLKRSAHLVRAGYATLRIDAQYCGERQIPFINGASIHPRYYYRNRDAMIQTALDLMRAVDYLATRQDVDMRKVGFAGFSMGGAVGAIFSSYEERIKAVVLGITGGDFSKWKVSAPDGRALERMLQAYHLVDPIHYVRKISPRRLLMQNARNDIIISRDAAEALFNAALDPKQIIWYDCGHADMPDESLEDMRRFFDECLRPNT</sequence>
<dbReference type="InterPro" id="IPR029058">
    <property type="entry name" value="AB_hydrolase_fold"/>
</dbReference>
<dbReference type="InterPro" id="IPR050261">
    <property type="entry name" value="FrsA_esterase"/>
</dbReference>
<evidence type="ECO:0000313" key="3">
    <source>
        <dbReference type="Proteomes" id="UP000265882"/>
    </source>
</evidence>
<evidence type="ECO:0000313" key="2">
    <source>
        <dbReference type="EMBL" id="RJP14890.1"/>
    </source>
</evidence>
<dbReference type="Proteomes" id="UP000265882">
    <property type="component" value="Unassembled WGS sequence"/>
</dbReference>
<evidence type="ECO:0000259" key="1">
    <source>
        <dbReference type="Pfam" id="PF01738"/>
    </source>
</evidence>
<reference evidence="2 3" key="1">
    <citation type="journal article" date="2017" name="ISME J.">
        <title>Energy and carbon metabolisms in a deep terrestrial subsurface fluid microbial community.</title>
        <authorList>
            <person name="Momper L."/>
            <person name="Jungbluth S.P."/>
            <person name="Lee M.D."/>
            <person name="Amend J.P."/>
        </authorList>
    </citation>
    <scope>NUCLEOTIDE SEQUENCE [LARGE SCALE GENOMIC DNA]</scope>
    <source>
        <strain evidence="2">SURF_5</strain>
    </source>
</reference>
<gene>
    <name evidence="2" type="ORF">C4520_20900</name>
</gene>
<dbReference type="PANTHER" id="PTHR22946">
    <property type="entry name" value="DIENELACTONE HYDROLASE DOMAIN-CONTAINING PROTEIN-RELATED"/>
    <property type="match status" value="1"/>
</dbReference>
<name>A0A3A4NDN0_ABYX5</name>
<organism evidence="2 3">
    <name type="scientific">Abyssobacteria bacterium (strain SURF_5)</name>
    <dbReference type="NCBI Taxonomy" id="2093360"/>
    <lineage>
        <taxon>Bacteria</taxon>
        <taxon>Pseudomonadati</taxon>
        <taxon>Candidatus Hydrogenedentota</taxon>
        <taxon>Candidatus Abyssobacteria</taxon>
    </lineage>
</organism>
<protein>
    <recommendedName>
        <fullName evidence="1">Dienelactone hydrolase domain-containing protein</fullName>
    </recommendedName>
</protein>
<dbReference type="PANTHER" id="PTHR22946:SF0">
    <property type="entry name" value="DIENELACTONE HYDROLASE DOMAIN-CONTAINING PROTEIN"/>
    <property type="match status" value="1"/>
</dbReference>
<dbReference type="InterPro" id="IPR002925">
    <property type="entry name" value="Dienelactn_hydro"/>
</dbReference>
<dbReference type="Pfam" id="PF01738">
    <property type="entry name" value="DLH"/>
    <property type="match status" value="1"/>
</dbReference>
<proteinExistence type="predicted"/>
<dbReference type="AlphaFoldDB" id="A0A3A4NDN0"/>
<feature type="domain" description="Dienelactone hydrolase" evidence="1">
    <location>
        <begin position="54"/>
        <end position="181"/>
    </location>
</feature>
<dbReference type="Gene3D" id="3.40.50.1820">
    <property type="entry name" value="alpha/beta hydrolase"/>
    <property type="match status" value="1"/>
</dbReference>
<dbReference type="SUPFAM" id="SSF53474">
    <property type="entry name" value="alpha/beta-Hydrolases"/>
    <property type="match status" value="1"/>
</dbReference>
<dbReference type="EMBL" id="QZKU01000140">
    <property type="protein sequence ID" value="RJP14890.1"/>
    <property type="molecule type" value="Genomic_DNA"/>
</dbReference>
<comment type="caution">
    <text evidence="2">The sequence shown here is derived from an EMBL/GenBank/DDBJ whole genome shotgun (WGS) entry which is preliminary data.</text>
</comment>